<feature type="repeat" description="Solcar" evidence="9">
    <location>
        <begin position="8"/>
        <end position="131"/>
    </location>
</feature>
<feature type="transmembrane region" description="Helical" evidence="12">
    <location>
        <begin position="145"/>
        <end position="169"/>
    </location>
</feature>
<evidence type="ECO:0000256" key="3">
    <source>
        <dbReference type="ARBA" id="ARBA00022448"/>
    </source>
</evidence>
<feature type="compositionally biased region" description="Low complexity" evidence="11">
    <location>
        <begin position="49"/>
        <end position="59"/>
    </location>
</feature>
<comment type="similarity">
    <text evidence="2 10">Belongs to the mitochondrial carrier (TC 2.A.29) family.</text>
</comment>
<feature type="region of interest" description="Disordered" evidence="11">
    <location>
        <begin position="44"/>
        <end position="72"/>
    </location>
</feature>
<name>A0A9P4I7A7_9PEZI</name>
<evidence type="ECO:0000256" key="10">
    <source>
        <dbReference type="RuleBase" id="RU000488"/>
    </source>
</evidence>
<keyword evidence="6" id="KW-0496">Mitochondrion</keyword>
<evidence type="ECO:0000256" key="1">
    <source>
        <dbReference type="ARBA" id="ARBA00004141"/>
    </source>
</evidence>
<proteinExistence type="inferred from homology"/>
<dbReference type="EMBL" id="ML978129">
    <property type="protein sequence ID" value="KAF2096320.1"/>
    <property type="molecule type" value="Genomic_DNA"/>
</dbReference>
<evidence type="ECO:0000256" key="5">
    <source>
        <dbReference type="ARBA" id="ARBA00022737"/>
    </source>
</evidence>
<comment type="caution">
    <text evidence="13">The sequence shown here is derived from an EMBL/GenBank/DDBJ whole genome shotgun (WGS) entry which is preliminary data.</text>
</comment>
<evidence type="ECO:0000256" key="9">
    <source>
        <dbReference type="PROSITE-ProRule" id="PRU00282"/>
    </source>
</evidence>
<dbReference type="GO" id="GO:0015217">
    <property type="term" value="F:ADP transmembrane transporter activity"/>
    <property type="evidence" value="ECO:0007669"/>
    <property type="project" value="TreeGrafter"/>
</dbReference>
<keyword evidence="6" id="KW-0999">Mitochondrion inner membrane</keyword>
<protein>
    <submittedName>
        <fullName evidence="13">Mitochondrial carrier</fullName>
    </submittedName>
</protein>
<evidence type="ECO:0000256" key="7">
    <source>
        <dbReference type="ARBA" id="ARBA00022989"/>
    </source>
</evidence>
<feature type="repeat" description="Solcar" evidence="9">
    <location>
        <begin position="143"/>
        <end position="227"/>
    </location>
</feature>
<dbReference type="InterPro" id="IPR052217">
    <property type="entry name" value="Mito/Peroxisomal_Carrier"/>
</dbReference>
<dbReference type="AlphaFoldDB" id="A0A9P4I7A7"/>
<keyword evidence="5" id="KW-0677">Repeat</keyword>
<evidence type="ECO:0000313" key="13">
    <source>
        <dbReference type="EMBL" id="KAF2096320.1"/>
    </source>
</evidence>
<gene>
    <name evidence="13" type="ORF">NA57DRAFT_42298</name>
</gene>
<dbReference type="PROSITE" id="PS50920">
    <property type="entry name" value="SOLCAR"/>
    <property type="match status" value="3"/>
</dbReference>
<evidence type="ECO:0000256" key="4">
    <source>
        <dbReference type="ARBA" id="ARBA00022692"/>
    </source>
</evidence>
<evidence type="ECO:0000256" key="2">
    <source>
        <dbReference type="ARBA" id="ARBA00006375"/>
    </source>
</evidence>
<comment type="subcellular location">
    <subcellularLocation>
        <location evidence="1">Membrane</location>
        <topology evidence="1">Multi-pass membrane protein</topology>
    </subcellularLocation>
</comment>
<feature type="transmembrane region" description="Helical" evidence="12">
    <location>
        <begin position="12"/>
        <end position="34"/>
    </location>
</feature>
<dbReference type="PANTHER" id="PTHR45939">
    <property type="entry name" value="PEROXISOMAL MEMBRANE PROTEIN PMP34-RELATED"/>
    <property type="match status" value="1"/>
</dbReference>
<dbReference type="OrthoDB" id="446044at2759"/>
<dbReference type="Pfam" id="PF00153">
    <property type="entry name" value="Mito_carr"/>
    <property type="match status" value="4"/>
</dbReference>
<dbReference type="Gene3D" id="1.50.40.10">
    <property type="entry name" value="Mitochondrial carrier domain"/>
    <property type="match status" value="1"/>
</dbReference>
<feature type="transmembrane region" description="Helical" evidence="12">
    <location>
        <begin position="101"/>
        <end position="125"/>
    </location>
</feature>
<evidence type="ECO:0000256" key="8">
    <source>
        <dbReference type="ARBA" id="ARBA00023136"/>
    </source>
</evidence>
<dbReference type="InterPro" id="IPR018108">
    <property type="entry name" value="MCP_transmembrane"/>
</dbReference>
<dbReference type="InterPro" id="IPR023395">
    <property type="entry name" value="MCP_dom_sf"/>
</dbReference>
<dbReference type="Proteomes" id="UP000799772">
    <property type="component" value="Unassembled WGS sequence"/>
</dbReference>
<accession>A0A9P4I7A7</accession>
<sequence length="361" mass="39250">MAAQSKELPPWGSAVAGATGAVLANALVYPLDIVKTKLQVQIKKKKAPDSTPTPTSSTFLPPPELKPDQNGTPVVPAHVEHEHYHGTLDAVRKIVKSEGVVGLYAGMAGSLLGVASTNFAYFYWYTAVRSLYLSYQPPGSPHPGTAIELGVGAIAGALAQLFTIPVAVVTTRQQTVHRYDRKGLIATGREVVEEDGLQGLWRGLKASLVLVINPAITYGSYQRLHDLIFPNSKQLRPWQAFILGSLSKMLATIATQPLIVAKVGLQSKPPPARNGQPFKSFGEVMAYIVEHEGPWGLFKGIGPQILKGFMVQGLLMMTKERMELLFVLLFRYLRKLRQDQLQKLAEKAAAAAKKASPVLVR</sequence>
<dbReference type="SUPFAM" id="SSF103506">
    <property type="entry name" value="Mitochondrial carrier"/>
    <property type="match status" value="1"/>
</dbReference>
<keyword evidence="3 10" id="KW-0813">Transport</keyword>
<organism evidence="13 14">
    <name type="scientific">Rhizodiscina lignyota</name>
    <dbReference type="NCBI Taxonomy" id="1504668"/>
    <lineage>
        <taxon>Eukaryota</taxon>
        <taxon>Fungi</taxon>
        <taxon>Dikarya</taxon>
        <taxon>Ascomycota</taxon>
        <taxon>Pezizomycotina</taxon>
        <taxon>Dothideomycetes</taxon>
        <taxon>Pleosporomycetidae</taxon>
        <taxon>Aulographales</taxon>
        <taxon>Rhizodiscinaceae</taxon>
        <taxon>Rhizodiscina</taxon>
    </lineage>
</organism>
<reference evidence="13" key="1">
    <citation type="journal article" date="2020" name="Stud. Mycol.">
        <title>101 Dothideomycetes genomes: a test case for predicting lifestyles and emergence of pathogens.</title>
        <authorList>
            <person name="Haridas S."/>
            <person name="Albert R."/>
            <person name="Binder M."/>
            <person name="Bloem J."/>
            <person name="Labutti K."/>
            <person name="Salamov A."/>
            <person name="Andreopoulos B."/>
            <person name="Baker S."/>
            <person name="Barry K."/>
            <person name="Bills G."/>
            <person name="Bluhm B."/>
            <person name="Cannon C."/>
            <person name="Castanera R."/>
            <person name="Culley D."/>
            <person name="Daum C."/>
            <person name="Ezra D."/>
            <person name="Gonzalez J."/>
            <person name="Henrissat B."/>
            <person name="Kuo A."/>
            <person name="Liang C."/>
            <person name="Lipzen A."/>
            <person name="Lutzoni F."/>
            <person name="Magnuson J."/>
            <person name="Mondo S."/>
            <person name="Nolan M."/>
            <person name="Ohm R."/>
            <person name="Pangilinan J."/>
            <person name="Park H.-J."/>
            <person name="Ramirez L."/>
            <person name="Alfaro M."/>
            <person name="Sun H."/>
            <person name="Tritt A."/>
            <person name="Yoshinaga Y."/>
            <person name="Zwiers L.-H."/>
            <person name="Turgeon B."/>
            <person name="Goodwin S."/>
            <person name="Spatafora J."/>
            <person name="Crous P."/>
            <person name="Grigoriev I."/>
        </authorList>
    </citation>
    <scope>NUCLEOTIDE SEQUENCE</scope>
    <source>
        <strain evidence="13">CBS 133067</strain>
    </source>
</reference>
<dbReference type="PANTHER" id="PTHR45939:SF1">
    <property type="entry name" value="MITOCHONDRIAL THIAMINE PYROPHOSPHATE CARRIER 1-RELATED"/>
    <property type="match status" value="1"/>
</dbReference>
<keyword evidence="4 9" id="KW-0812">Transmembrane</keyword>
<feature type="repeat" description="Solcar" evidence="9">
    <location>
        <begin position="235"/>
        <end position="325"/>
    </location>
</feature>
<dbReference type="GO" id="GO:0016020">
    <property type="term" value="C:membrane"/>
    <property type="evidence" value="ECO:0007669"/>
    <property type="project" value="UniProtKB-SubCell"/>
</dbReference>
<evidence type="ECO:0000256" key="11">
    <source>
        <dbReference type="SAM" id="MobiDB-lite"/>
    </source>
</evidence>
<evidence type="ECO:0000313" key="14">
    <source>
        <dbReference type="Proteomes" id="UP000799772"/>
    </source>
</evidence>
<evidence type="ECO:0000256" key="12">
    <source>
        <dbReference type="SAM" id="Phobius"/>
    </source>
</evidence>
<keyword evidence="7 12" id="KW-1133">Transmembrane helix</keyword>
<keyword evidence="8 9" id="KW-0472">Membrane</keyword>
<evidence type="ECO:0000256" key="6">
    <source>
        <dbReference type="ARBA" id="ARBA00022792"/>
    </source>
</evidence>
<keyword evidence="14" id="KW-1185">Reference proteome</keyword>